<keyword evidence="1" id="KW-0732">Signal</keyword>
<gene>
    <name evidence="2" type="ORF">AWE51_04325</name>
</gene>
<evidence type="ECO:0000256" key="1">
    <source>
        <dbReference type="SAM" id="SignalP"/>
    </source>
</evidence>
<protein>
    <recommendedName>
        <fullName evidence="4">Secretion system C-terminal sorting domain-containing protein</fullName>
    </recommendedName>
</protein>
<name>A0A163CRB3_9FLAO</name>
<evidence type="ECO:0008006" key="4">
    <source>
        <dbReference type="Google" id="ProtNLM"/>
    </source>
</evidence>
<feature type="chain" id="PRO_5007842227" description="Secretion system C-terminal sorting domain-containing protein" evidence="1">
    <location>
        <begin position="23"/>
        <end position="195"/>
    </location>
</feature>
<dbReference type="EMBL" id="LQRT01000002">
    <property type="protein sequence ID" value="KZS42682.1"/>
    <property type="molecule type" value="Genomic_DNA"/>
</dbReference>
<dbReference type="Proteomes" id="UP000076715">
    <property type="component" value="Unassembled WGS sequence"/>
</dbReference>
<keyword evidence="3" id="KW-1185">Reference proteome</keyword>
<organism evidence="2 3">
    <name type="scientific">Aquimarina aggregata</name>
    <dbReference type="NCBI Taxonomy" id="1642818"/>
    <lineage>
        <taxon>Bacteria</taxon>
        <taxon>Pseudomonadati</taxon>
        <taxon>Bacteroidota</taxon>
        <taxon>Flavobacteriia</taxon>
        <taxon>Flavobacteriales</taxon>
        <taxon>Flavobacteriaceae</taxon>
        <taxon>Aquimarina</taxon>
    </lineage>
</organism>
<evidence type="ECO:0000313" key="3">
    <source>
        <dbReference type="Proteomes" id="UP000076715"/>
    </source>
</evidence>
<dbReference type="RefSeq" id="WP_066310843.1">
    <property type="nucleotide sequence ID" value="NZ_LQRT01000002.1"/>
</dbReference>
<feature type="signal peptide" evidence="1">
    <location>
        <begin position="1"/>
        <end position="22"/>
    </location>
</feature>
<sequence length="195" mass="21975">MKRVINLSLLICVILFSTAVKAADFLSVRIENSSTINVSLSNISKGQKLYLKDYTGTILFNATLKAMPSYRKYFNFNSVADGIYFVETETEFDVKVTPVLKNSKGIALIEDSSITIFKPKVLVQNSLVKVMLTRSKKSPLSISISDENGETLLTEKVEEENLIFERLYKFSEVPSGRYIISFDLGDRSFTKEVNI</sequence>
<comment type="caution">
    <text evidence="2">The sequence shown here is derived from an EMBL/GenBank/DDBJ whole genome shotgun (WGS) entry which is preliminary data.</text>
</comment>
<dbReference type="STRING" id="1642818.AWE51_04325"/>
<proteinExistence type="predicted"/>
<reference evidence="2 3" key="1">
    <citation type="submission" date="2016-01" db="EMBL/GenBank/DDBJ databases">
        <title>The draft genome sequence of Aquimarina sp. RZW4-3-2.</title>
        <authorList>
            <person name="Wang Y."/>
        </authorList>
    </citation>
    <scope>NUCLEOTIDE SEQUENCE [LARGE SCALE GENOMIC DNA]</scope>
    <source>
        <strain evidence="2 3">RZW4-3-2</strain>
    </source>
</reference>
<dbReference type="OrthoDB" id="1122048at2"/>
<dbReference type="AlphaFoldDB" id="A0A163CRB3"/>
<accession>A0A163CRB3</accession>
<evidence type="ECO:0000313" key="2">
    <source>
        <dbReference type="EMBL" id="KZS42682.1"/>
    </source>
</evidence>